<dbReference type="PANTHER" id="PTHR10742:SF410">
    <property type="entry name" value="LYSINE-SPECIFIC HISTONE DEMETHYLASE 2"/>
    <property type="match status" value="1"/>
</dbReference>
<evidence type="ECO:0000256" key="1">
    <source>
        <dbReference type="ARBA" id="ARBA00004814"/>
    </source>
</evidence>
<evidence type="ECO:0000256" key="4">
    <source>
        <dbReference type="ARBA" id="ARBA00017871"/>
    </source>
</evidence>
<comment type="similarity">
    <text evidence="2">Belongs to the tryptophan 2-monooxygenase family.</text>
</comment>
<dbReference type="SUPFAM" id="SSF54373">
    <property type="entry name" value="FAD-linked reductases, C-terminal domain"/>
    <property type="match status" value="1"/>
</dbReference>
<proteinExistence type="inferred from homology"/>
<accession>A0A4D7B7S7</accession>
<evidence type="ECO:0000313" key="8">
    <source>
        <dbReference type="EMBL" id="QCI66933.1"/>
    </source>
</evidence>
<reference evidence="8 9" key="1">
    <citation type="submission" date="2019-04" db="EMBL/GenBank/DDBJ databases">
        <title>Phreatobacter aquaticus sp. nov.</title>
        <authorList>
            <person name="Choi A."/>
        </authorList>
    </citation>
    <scope>NUCLEOTIDE SEQUENCE [LARGE SCALE GENOMIC DNA]</scope>
    <source>
        <strain evidence="8 9">KCTC 52518</strain>
    </source>
</reference>
<gene>
    <name evidence="8" type="ORF">E8M01_23430</name>
</gene>
<dbReference type="SUPFAM" id="SSF51905">
    <property type="entry name" value="FAD/NAD(P)-binding domain"/>
    <property type="match status" value="1"/>
</dbReference>
<comment type="catalytic activity">
    <reaction evidence="6">
        <text>L-tryptophan + O2 = indole-3-acetamide + CO2 + H2O</text>
        <dbReference type="Rhea" id="RHEA:16165"/>
        <dbReference type="ChEBI" id="CHEBI:15377"/>
        <dbReference type="ChEBI" id="CHEBI:15379"/>
        <dbReference type="ChEBI" id="CHEBI:16031"/>
        <dbReference type="ChEBI" id="CHEBI:16526"/>
        <dbReference type="ChEBI" id="CHEBI:57912"/>
        <dbReference type="EC" id="1.13.12.3"/>
    </reaction>
</comment>
<dbReference type="KEGG" id="pstg:E8M01_23430"/>
<dbReference type="GO" id="GO:0009851">
    <property type="term" value="P:auxin biosynthetic process"/>
    <property type="evidence" value="ECO:0007669"/>
    <property type="project" value="UniProtKB-KW"/>
</dbReference>
<dbReference type="Proteomes" id="UP000298781">
    <property type="component" value="Chromosome"/>
</dbReference>
<dbReference type="InterPro" id="IPR036188">
    <property type="entry name" value="FAD/NAD-bd_sf"/>
</dbReference>
<dbReference type="GO" id="GO:0050361">
    <property type="term" value="F:tryptophan 2-monooxygenase activity"/>
    <property type="evidence" value="ECO:0007669"/>
    <property type="project" value="UniProtKB-EC"/>
</dbReference>
<evidence type="ECO:0000259" key="7">
    <source>
        <dbReference type="Pfam" id="PF01593"/>
    </source>
</evidence>
<dbReference type="InterPro" id="IPR050281">
    <property type="entry name" value="Flavin_monoamine_oxidase"/>
</dbReference>
<dbReference type="InterPro" id="IPR002937">
    <property type="entry name" value="Amino_oxidase"/>
</dbReference>
<evidence type="ECO:0000256" key="5">
    <source>
        <dbReference type="ARBA" id="ARBA00023070"/>
    </source>
</evidence>
<dbReference type="PANTHER" id="PTHR10742">
    <property type="entry name" value="FLAVIN MONOAMINE OXIDASE"/>
    <property type="match status" value="1"/>
</dbReference>
<comment type="pathway">
    <text evidence="1">Plant hormone metabolism; auxin biosynthesis.</text>
</comment>
<protein>
    <recommendedName>
        <fullName evidence="4">Tryptophan 2-monooxygenase</fullName>
        <ecNumber evidence="3">1.13.12.3</ecNumber>
    </recommendedName>
</protein>
<dbReference type="OrthoDB" id="9790035at2"/>
<feature type="domain" description="Amine oxidase" evidence="7">
    <location>
        <begin position="15"/>
        <end position="410"/>
    </location>
</feature>
<evidence type="ECO:0000256" key="6">
    <source>
        <dbReference type="ARBA" id="ARBA00047321"/>
    </source>
</evidence>
<dbReference type="EC" id="1.13.12.3" evidence="3"/>
<organism evidence="8 9">
    <name type="scientific">Phreatobacter stygius</name>
    <dbReference type="NCBI Taxonomy" id="1940610"/>
    <lineage>
        <taxon>Bacteria</taxon>
        <taxon>Pseudomonadati</taxon>
        <taxon>Pseudomonadota</taxon>
        <taxon>Alphaproteobacteria</taxon>
        <taxon>Hyphomicrobiales</taxon>
        <taxon>Phreatobacteraceae</taxon>
        <taxon>Phreatobacter</taxon>
    </lineage>
</organism>
<evidence type="ECO:0000313" key="9">
    <source>
        <dbReference type="Proteomes" id="UP000298781"/>
    </source>
</evidence>
<dbReference type="EMBL" id="CP039690">
    <property type="protein sequence ID" value="QCI66933.1"/>
    <property type="molecule type" value="Genomic_DNA"/>
</dbReference>
<keyword evidence="5" id="KW-0073">Auxin biosynthesis</keyword>
<dbReference type="Gene3D" id="3.50.50.60">
    <property type="entry name" value="FAD/NAD(P)-binding domain"/>
    <property type="match status" value="1"/>
</dbReference>
<name>A0A4D7B7S7_9HYPH</name>
<sequence>MRSDFDVVIIGAGAAGLAAGLRLAASQLRVLVVEARNRVGGRAETAWLAPGPNPDAGFPVDLGCGWLHSADINPLVPMIEAAGFELDRTPAAWQRQSDDQHFSGADQRLFALAFDAFEARIDAAAATGIDRPAADLFEPGNRWNPLMDAVSSYYNGAEFDRVSVLDYTTYQDTDVNFRVRDGYGAAIAALGRTVEVRSGCAVSRIDHGRMPVRLTTTKGEIDARAVIVTVPTPHLAEGRIRFTPALSGKVEAAAHLPLGLANKAFLALAEPESLAAGNHFFGRIDRAETASFHVRPYGRPYIEAFVGGRHAQALEAAGEGAIAAFALDELKGLMGGDFVKRLTSIGATAWAGDPWALGAYSHALPMHSGARAILAAPIDGRLFWAGEATHPTAFSTAHGAWASGLRAAEEAFAALQQGS</sequence>
<dbReference type="AlphaFoldDB" id="A0A4D7B7S7"/>
<dbReference type="PRINTS" id="PR00469">
    <property type="entry name" value="PNDRDTASEII"/>
</dbReference>
<evidence type="ECO:0000256" key="2">
    <source>
        <dbReference type="ARBA" id="ARBA00005833"/>
    </source>
</evidence>
<keyword evidence="9" id="KW-1185">Reference proteome</keyword>
<dbReference type="RefSeq" id="WP_136962371.1">
    <property type="nucleotide sequence ID" value="NZ_CP039690.1"/>
</dbReference>
<dbReference type="Pfam" id="PF01593">
    <property type="entry name" value="Amino_oxidase"/>
    <property type="match status" value="1"/>
</dbReference>
<evidence type="ECO:0000256" key="3">
    <source>
        <dbReference type="ARBA" id="ARBA00012535"/>
    </source>
</evidence>